<name>A0ABS1U5V7_9PROT</name>
<dbReference type="CDD" id="cd16364">
    <property type="entry name" value="T3SC_I-like"/>
    <property type="match status" value="1"/>
</dbReference>
<comment type="caution">
    <text evidence="2">The sequence shown here is derived from an EMBL/GenBank/DDBJ whole genome shotgun (WGS) entry which is preliminary data.</text>
</comment>
<accession>A0ABS1U5V7</accession>
<proteinExistence type="predicted"/>
<evidence type="ECO:0000313" key="3">
    <source>
        <dbReference type="Proteomes" id="UP000660885"/>
    </source>
</evidence>
<dbReference type="Pfam" id="PF05932">
    <property type="entry name" value="CesT"/>
    <property type="match status" value="1"/>
</dbReference>
<dbReference type="Proteomes" id="UP000660885">
    <property type="component" value="Unassembled WGS sequence"/>
</dbReference>
<dbReference type="Gene3D" id="3.30.1460.10">
    <property type="match status" value="1"/>
</dbReference>
<gene>
    <name evidence="2" type="ORF">JMJ56_18685</name>
</gene>
<dbReference type="SUPFAM" id="SSF69635">
    <property type="entry name" value="Type III secretory system chaperone-like"/>
    <property type="match status" value="1"/>
</dbReference>
<dbReference type="RefSeq" id="WP_202833291.1">
    <property type="nucleotide sequence ID" value="NZ_JAETWB010000010.1"/>
</dbReference>
<reference evidence="2 3" key="1">
    <citation type="submission" date="2021-01" db="EMBL/GenBank/DDBJ databases">
        <title>Belnapia mucosa sp. nov. and Belnapia arida sp. nov., isolated from the Tabernas Desert (Almeria, Spain).</title>
        <authorList>
            <person name="Molina-Menor E."/>
            <person name="Vidal-Verdu A."/>
            <person name="Calonge A."/>
            <person name="Satari L."/>
            <person name="Pereto J."/>
            <person name="Porcar M."/>
        </authorList>
    </citation>
    <scope>NUCLEOTIDE SEQUENCE [LARGE SCALE GENOMIC DNA]</scope>
    <source>
        <strain evidence="2 3">T18</strain>
    </source>
</reference>
<organism evidence="2 3">
    <name type="scientific">Belnapia arida</name>
    <dbReference type="NCBI Taxonomy" id="2804533"/>
    <lineage>
        <taxon>Bacteria</taxon>
        <taxon>Pseudomonadati</taxon>
        <taxon>Pseudomonadota</taxon>
        <taxon>Alphaproteobacteria</taxon>
        <taxon>Acetobacterales</taxon>
        <taxon>Roseomonadaceae</taxon>
        <taxon>Belnapia</taxon>
    </lineage>
</organism>
<dbReference type="InterPro" id="IPR010261">
    <property type="entry name" value="Tir_chaperone"/>
</dbReference>
<keyword evidence="3" id="KW-1185">Reference proteome</keyword>
<sequence>MAQGGRKQAETLLGELAALLDTPELAFDSLGIARMAVDDVLVEIEYAEDGERLLLLSPLGKFETPAAEDYGRLLDANFYGLGTADATIAREPATGLVVLQRQLALAGLDLPAFEATVGSFVSTAEMLTDRFATEGSRVGTPLPSAPQSDGRHQIRG</sequence>
<evidence type="ECO:0000313" key="2">
    <source>
        <dbReference type="EMBL" id="MBL6080052.1"/>
    </source>
</evidence>
<protein>
    <submittedName>
        <fullName evidence="2">Type III secretion system chaperone</fullName>
    </submittedName>
</protein>
<feature type="region of interest" description="Disordered" evidence="1">
    <location>
        <begin position="134"/>
        <end position="156"/>
    </location>
</feature>
<evidence type="ECO:0000256" key="1">
    <source>
        <dbReference type="SAM" id="MobiDB-lite"/>
    </source>
</evidence>
<dbReference type="EMBL" id="JAETWB010000010">
    <property type="protein sequence ID" value="MBL6080052.1"/>
    <property type="molecule type" value="Genomic_DNA"/>
</dbReference>